<sequence>MERLNGKFTFGDLKVVLGVDSGMGRYSYIAQSIA</sequence>
<name>A0AAF0UY17_SOLVR</name>
<evidence type="ECO:0000313" key="2">
    <source>
        <dbReference type="Proteomes" id="UP001234989"/>
    </source>
</evidence>
<accession>A0AAF0UY17</accession>
<proteinExistence type="predicted"/>
<dbReference type="EMBL" id="CP133622">
    <property type="protein sequence ID" value="WMV54582.1"/>
    <property type="molecule type" value="Genomic_DNA"/>
</dbReference>
<reference evidence="1" key="1">
    <citation type="submission" date="2023-08" db="EMBL/GenBank/DDBJ databases">
        <title>A de novo genome assembly of Solanum verrucosum Schlechtendal, a Mexican diploid species geographically isolated from the other diploid A-genome species in potato relatives.</title>
        <authorList>
            <person name="Hosaka K."/>
        </authorList>
    </citation>
    <scope>NUCLEOTIDE SEQUENCE</scope>
    <source>
        <tissue evidence="1">Young leaves</tissue>
    </source>
</reference>
<keyword evidence="2" id="KW-1185">Reference proteome</keyword>
<evidence type="ECO:0000313" key="1">
    <source>
        <dbReference type="EMBL" id="WMV54582.1"/>
    </source>
</evidence>
<dbReference type="AlphaFoldDB" id="A0AAF0UY17"/>
<gene>
    <name evidence="1" type="ORF">MTR67_047967</name>
</gene>
<protein>
    <submittedName>
        <fullName evidence="1">Uncharacterized protein</fullName>
    </submittedName>
</protein>
<dbReference type="Proteomes" id="UP001234989">
    <property type="component" value="Chromosome 11"/>
</dbReference>
<organism evidence="1 2">
    <name type="scientific">Solanum verrucosum</name>
    <dbReference type="NCBI Taxonomy" id="315347"/>
    <lineage>
        <taxon>Eukaryota</taxon>
        <taxon>Viridiplantae</taxon>
        <taxon>Streptophyta</taxon>
        <taxon>Embryophyta</taxon>
        <taxon>Tracheophyta</taxon>
        <taxon>Spermatophyta</taxon>
        <taxon>Magnoliopsida</taxon>
        <taxon>eudicotyledons</taxon>
        <taxon>Gunneridae</taxon>
        <taxon>Pentapetalae</taxon>
        <taxon>asterids</taxon>
        <taxon>lamiids</taxon>
        <taxon>Solanales</taxon>
        <taxon>Solanaceae</taxon>
        <taxon>Solanoideae</taxon>
        <taxon>Solaneae</taxon>
        <taxon>Solanum</taxon>
    </lineage>
</organism>